<organism evidence="1 2">
    <name type="scientific">Iphiclides podalirius</name>
    <name type="common">scarce swallowtail</name>
    <dbReference type="NCBI Taxonomy" id="110791"/>
    <lineage>
        <taxon>Eukaryota</taxon>
        <taxon>Metazoa</taxon>
        <taxon>Ecdysozoa</taxon>
        <taxon>Arthropoda</taxon>
        <taxon>Hexapoda</taxon>
        <taxon>Insecta</taxon>
        <taxon>Pterygota</taxon>
        <taxon>Neoptera</taxon>
        <taxon>Endopterygota</taxon>
        <taxon>Lepidoptera</taxon>
        <taxon>Glossata</taxon>
        <taxon>Ditrysia</taxon>
        <taxon>Papilionoidea</taxon>
        <taxon>Papilionidae</taxon>
        <taxon>Papilioninae</taxon>
        <taxon>Iphiclides</taxon>
    </lineage>
</organism>
<proteinExistence type="predicted"/>
<dbReference type="Proteomes" id="UP000837857">
    <property type="component" value="Chromosome 17"/>
</dbReference>
<protein>
    <submittedName>
        <fullName evidence="1">Uncharacterized protein</fullName>
    </submittedName>
</protein>
<accession>A0ABN8I699</accession>
<keyword evidence="2" id="KW-1185">Reference proteome</keyword>
<gene>
    <name evidence="1" type="ORF">IPOD504_LOCUS5507</name>
</gene>
<sequence length="91" mass="10507">MMPRQPTVAAAEIERWRTSRIIPATCNDPSYGVRAFNGAQSVERGELIWQSPSHRLPTGELFGMKLYYKTGTDMFNPHNIWSRCFQRSFLV</sequence>
<evidence type="ECO:0000313" key="1">
    <source>
        <dbReference type="EMBL" id="CAH2046838.1"/>
    </source>
</evidence>
<name>A0ABN8I699_9NEOP</name>
<dbReference type="EMBL" id="OW152829">
    <property type="protein sequence ID" value="CAH2046838.1"/>
    <property type="molecule type" value="Genomic_DNA"/>
</dbReference>
<feature type="non-terminal residue" evidence="1">
    <location>
        <position position="91"/>
    </location>
</feature>
<evidence type="ECO:0000313" key="2">
    <source>
        <dbReference type="Proteomes" id="UP000837857"/>
    </source>
</evidence>
<reference evidence="1" key="1">
    <citation type="submission" date="2022-03" db="EMBL/GenBank/DDBJ databases">
        <authorList>
            <person name="Martin H S."/>
        </authorList>
    </citation>
    <scope>NUCLEOTIDE SEQUENCE</scope>
</reference>